<protein>
    <submittedName>
        <fullName evidence="1">Uncharacterized protein</fullName>
    </submittedName>
</protein>
<reference evidence="1 2" key="1">
    <citation type="submission" date="2019-01" db="EMBL/GenBank/DDBJ databases">
        <title>Leuconostoc litchii sp. nov., a novel lactic acid bacterium isolated from lychee.</title>
        <authorList>
            <person name="Wang L.-T."/>
        </authorList>
    </citation>
    <scope>NUCLEOTIDE SEQUENCE [LARGE SCALE GENOMIC DNA]</scope>
    <source>
        <strain evidence="1 2">MB7</strain>
    </source>
</reference>
<dbReference type="Proteomes" id="UP000442244">
    <property type="component" value="Unassembled WGS sequence"/>
</dbReference>
<gene>
    <name evidence="1" type="ORF">ESZ47_02275</name>
</gene>
<dbReference type="OrthoDB" id="9554418at2"/>
<proteinExistence type="predicted"/>
<evidence type="ECO:0000313" key="2">
    <source>
        <dbReference type="Proteomes" id="UP000442244"/>
    </source>
</evidence>
<name>A0A6P2CLX1_9LACO</name>
<accession>A0A6P2CLX1</accession>
<sequence length="256" mass="29899">MVRYTGNAIYDYVTANKLDYLYMMEHHWLLLYGDSNCVPKLLVIASKTNDIESPYSVEDSKDANNSYLVSKSLKLPFLFIRFSETSENVSVWDSGNRDWKVMHFDDLRNIFEGYEVVQPGTPKKAINQYSSSIYQDWQRDSLGNITVTDLDLVKLNDKKVSTIYELKRSKVPLERWNPYSDDYPNFALIINAIVNAGNDIRFKLIYNLMFDGVAEKRTENLSRVKFYEFDIPNQMIKSKEVKYHQMQGDDLSIEIN</sequence>
<evidence type="ECO:0000313" key="1">
    <source>
        <dbReference type="EMBL" id="TYC46990.1"/>
    </source>
</evidence>
<comment type="caution">
    <text evidence="1">The sequence shown here is derived from an EMBL/GenBank/DDBJ whole genome shotgun (WGS) entry which is preliminary data.</text>
</comment>
<dbReference type="AlphaFoldDB" id="A0A6P2CLX1"/>
<keyword evidence="2" id="KW-1185">Reference proteome</keyword>
<organism evidence="1 2">
    <name type="scientific">Leuconostoc litchii</name>
    <dbReference type="NCBI Taxonomy" id="1981069"/>
    <lineage>
        <taxon>Bacteria</taxon>
        <taxon>Bacillati</taxon>
        <taxon>Bacillota</taxon>
        <taxon>Bacilli</taxon>
        <taxon>Lactobacillales</taxon>
        <taxon>Lactobacillaceae</taxon>
        <taxon>Leuconostoc</taxon>
    </lineage>
</organism>
<dbReference type="EMBL" id="SDGY01000001">
    <property type="protein sequence ID" value="TYC46990.1"/>
    <property type="molecule type" value="Genomic_DNA"/>
</dbReference>
<dbReference type="RefSeq" id="WP_148604377.1">
    <property type="nucleotide sequence ID" value="NZ_BSUV01000001.1"/>
</dbReference>